<comment type="cofactor">
    <cofactor evidence="6">
        <name>(6R)-5,10-methylene-5,6,7,8-tetrahydrofolate</name>
        <dbReference type="ChEBI" id="CHEBI:15636"/>
    </cofactor>
    <text evidence="6">Binds 1 5,10-methenyltetrahydrofolate (MTHF) per subunit.</text>
</comment>
<dbReference type="EMBL" id="JBHSGK010000011">
    <property type="protein sequence ID" value="MFC4736933.1"/>
    <property type="molecule type" value="Genomic_DNA"/>
</dbReference>
<dbReference type="InterPro" id="IPR036134">
    <property type="entry name" value="Crypto/Photolyase_FAD-like_sf"/>
</dbReference>
<keyword evidence="4 6" id="KW-0274">FAD</keyword>
<dbReference type="Gene3D" id="3.40.50.620">
    <property type="entry name" value="HUPs"/>
    <property type="match status" value="1"/>
</dbReference>
<evidence type="ECO:0000256" key="4">
    <source>
        <dbReference type="ARBA" id="ARBA00022827"/>
    </source>
</evidence>
<evidence type="ECO:0000256" key="6">
    <source>
        <dbReference type="RuleBase" id="RU367151"/>
    </source>
</evidence>
<comment type="similarity">
    <text evidence="1 6">Belongs to the DNA photolyase class-1 family.</text>
</comment>
<evidence type="ECO:0000256" key="5">
    <source>
        <dbReference type="ARBA" id="ARBA00022991"/>
    </source>
</evidence>
<evidence type="ECO:0000313" key="8">
    <source>
        <dbReference type="EMBL" id="MFC4736933.1"/>
    </source>
</evidence>
<keyword evidence="9" id="KW-1185">Reference proteome</keyword>
<evidence type="ECO:0000256" key="3">
    <source>
        <dbReference type="ARBA" id="ARBA00022630"/>
    </source>
</evidence>
<dbReference type="PANTHER" id="PTHR11455:SF9">
    <property type="entry name" value="CRYPTOCHROME CIRCADIAN CLOCK 5 ISOFORM X1"/>
    <property type="match status" value="1"/>
</dbReference>
<dbReference type="PRINTS" id="PR00147">
    <property type="entry name" value="DNAPHOTLYASE"/>
</dbReference>
<dbReference type="NCBIfam" id="TIGR02765">
    <property type="entry name" value="crypto_DASH"/>
    <property type="match status" value="1"/>
</dbReference>
<dbReference type="Gene3D" id="1.10.579.10">
    <property type="entry name" value="DNA Cyclobutane Dipyrimidine Photolyase, subunit A, domain 3"/>
    <property type="match status" value="1"/>
</dbReference>
<protein>
    <recommendedName>
        <fullName evidence="2 6">Cryptochrome DASH</fullName>
    </recommendedName>
</protein>
<dbReference type="SUPFAM" id="SSF48173">
    <property type="entry name" value="Cryptochrome/photolyase FAD-binding domain"/>
    <property type="match status" value="1"/>
</dbReference>
<dbReference type="PROSITE" id="PS51645">
    <property type="entry name" value="PHR_CRY_ALPHA_BETA"/>
    <property type="match status" value="1"/>
</dbReference>
<dbReference type="SUPFAM" id="SSF52425">
    <property type="entry name" value="Cryptochrome/photolyase, N-terminal domain"/>
    <property type="match status" value="1"/>
</dbReference>
<dbReference type="Pfam" id="PF03441">
    <property type="entry name" value="FAD_binding_7"/>
    <property type="match status" value="1"/>
</dbReference>
<dbReference type="InterPro" id="IPR006050">
    <property type="entry name" value="DNA_photolyase_N"/>
</dbReference>
<keyword evidence="5 6" id="KW-0157">Chromophore</keyword>
<dbReference type="PROSITE" id="PS00394">
    <property type="entry name" value="DNA_PHOTOLYASES_1_1"/>
    <property type="match status" value="1"/>
</dbReference>
<sequence length="487" mass="56681">MELVWLRSDLRVHDHAPLSAAMDTDTPVMAGYLFNRRRQELTEAGFAREDTKRHKFLIECLLEMHQQLSQLGVPLMLAEGEAGQEAADWIDRFHVTRIHAYTYPGTEEEEDERAVAEAAEKAGIPIVWYEGDTLLHSEDLPFAVKDLPKGFSGFRKKVEKQDILPREEVPAPKEQQPLYLEEHAGSGEKLMEEFRSLDVRTLINGGEQEGLRRLQAYLFESRDILDYKERRNGMLVFNDSSKLSAWLASGSLSPRRVYWELKRFEEEVRANDSTYWLFFELLWRDFFHLLMRKKGRHMFLGEGLQQLPIEWKQDKELFQAWCDGMTGYPLVDAAMRQLKECGFMSNRARQNTASFLTKNLGIDWRWGAAWFEAHLLDHDAASNYGNWQYIAGVGSDAKEFRAFHVVNQGKRYDPKGDFVRFFLPELNYVPNKFIYEPFKLDERGLKEAAVELGQTYPFPIVDLHASLEQRKQAFHGARSKQKERVSR</sequence>
<organism evidence="8 9">
    <name type="scientific">Bacillus daqingensis</name>
    <dbReference type="NCBI Taxonomy" id="872396"/>
    <lineage>
        <taxon>Bacteria</taxon>
        <taxon>Bacillati</taxon>
        <taxon>Bacillota</taxon>
        <taxon>Bacilli</taxon>
        <taxon>Bacillales</taxon>
        <taxon>Bacillaceae</taxon>
        <taxon>Bacillus</taxon>
    </lineage>
</organism>
<comment type="cofactor">
    <cofactor evidence="6">
        <name>FAD</name>
        <dbReference type="ChEBI" id="CHEBI:57692"/>
    </cofactor>
    <text evidence="6">Binds 1 FAD per subunit.</text>
</comment>
<dbReference type="Gene3D" id="1.25.40.80">
    <property type="match status" value="1"/>
</dbReference>
<gene>
    <name evidence="8" type="ORF">ACFO4L_10080</name>
</gene>
<dbReference type="InterPro" id="IPR014133">
    <property type="entry name" value="Cry_DASH"/>
</dbReference>
<comment type="caution">
    <text evidence="8">The sequence shown here is derived from an EMBL/GenBank/DDBJ whole genome shotgun (WGS) entry which is preliminary data.</text>
</comment>
<dbReference type="InterPro" id="IPR005101">
    <property type="entry name" value="Cryptochr/Photolyase_FAD-bd"/>
</dbReference>
<dbReference type="GO" id="GO:0003904">
    <property type="term" value="F:deoxyribodipyrimidine photo-lyase activity"/>
    <property type="evidence" value="ECO:0007669"/>
    <property type="project" value="UniProtKB-EC"/>
</dbReference>
<keyword evidence="3 6" id="KW-0285">Flavoprotein</keyword>
<dbReference type="InterPro" id="IPR002081">
    <property type="entry name" value="Cryptochrome/DNA_photolyase_1"/>
</dbReference>
<evidence type="ECO:0000256" key="2">
    <source>
        <dbReference type="ARBA" id="ARBA00017881"/>
    </source>
</evidence>
<comment type="function">
    <text evidence="6">May have a photoreceptor function.</text>
</comment>
<keyword evidence="8" id="KW-0456">Lyase</keyword>
<evidence type="ECO:0000313" key="9">
    <source>
        <dbReference type="Proteomes" id="UP001595896"/>
    </source>
</evidence>
<reference evidence="9" key="1">
    <citation type="journal article" date="2019" name="Int. J. Syst. Evol. Microbiol.">
        <title>The Global Catalogue of Microorganisms (GCM) 10K type strain sequencing project: providing services to taxonomists for standard genome sequencing and annotation.</title>
        <authorList>
            <consortium name="The Broad Institute Genomics Platform"/>
            <consortium name="The Broad Institute Genome Sequencing Center for Infectious Disease"/>
            <person name="Wu L."/>
            <person name="Ma J."/>
        </authorList>
    </citation>
    <scope>NUCLEOTIDE SEQUENCE [LARGE SCALE GENOMIC DNA]</scope>
    <source>
        <strain evidence="9">JCM 12165</strain>
    </source>
</reference>
<dbReference type="Pfam" id="PF00875">
    <property type="entry name" value="DNA_photolyase"/>
    <property type="match status" value="1"/>
</dbReference>
<dbReference type="InterPro" id="IPR018394">
    <property type="entry name" value="DNA_photolyase_1_CS_C"/>
</dbReference>
<evidence type="ECO:0000256" key="1">
    <source>
        <dbReference type="ARBA" id="ARBA00005862"/>
    </source>
</evidence>
<evidence type="ECO:0000259" key="7">
    <source>
        <dbReference type="PROSITE" id="PS51645"/>
    </source>
</evidence>
<name>A0ABV9NU63_9BACI</name>
<dbReference type="PANTHER" id="PTHR11455">
    <property type="entry name" value="CRYPTOCHROME"/>
    <property type="match status" value="1"/>
</dbReference>
<feature type="domain" description="Photolyase/cryptochrome alpha/beta" evidence="7">
    <location>
        <begin position="1"/>
        <end position="134"/>
    </location>
</feature>
<dbReference type="InterPro" id="IPR036155">
    <property type="entry name" value="Crypto/Photolyase_N_sf"/>
</dbReference>
<proteinExistence type="inferred from homology"/>
<dbReference type="InterPro" id="IPR014729">
    <property type="entry name" value="Rossmann-like_a/b/a_fold"/>
</dbReference>
<dbReference type="Proteomes" id="UP001595896">
    <property type="component" value="Unassembled WGS sequence"/>
</dbReference>
<accession>A0ABV9NU63</accession>
<dbReference type="RefSeq" id="WP_377909546.1">
    <property type="nucleotide sequence ID" value="NZ_JBHSGK010000011.1"/>
</dbReference>